<dbReference type="InterPro" id="IPR036972">
    <property type="entry name" value="Cyt_c_oxidase_su5b_sf"/>
</dbReference>
<feature type="non-terminal residue" evidence="4">
    <location>
        <position position="1"/>
    </location>
</feature>
<dbReference type="CDD" id="cd00924">
    <property type="entry name" value="Cyt_c_Oxidase_Vb"/>
    <property type="match status" value="1"/>
</dbReference>
<dbReference type="Gene3D" id="2.60.11.10">
    <property type="entry name" value="Cytochrome c oxidase, subunit Vb"/>
    <property type="match status" value="1"/>
</dbReference>
<evidence type="ECO:0000313" key="4">
    <source>
        <dbReference type="EMBL" id="RKP07925.1"/>
    </source>
</evidence>
<evidence type="ECO:0000256" key="1">
    <source>
        <dbReference type="ARBA" id="ARBA00022723"/>
    </source>
</evidence>
<feature type="binding site" evidence="3">
    <location>
        <position position="88"/>
    </location>
    <ligand>
        <name>Zn(2+)</name>
        <dbReference type="ChEBI" id="CHEBI:29105"/>
    </ligand>
</feature>
<proteinExistence type="predicted"/>
<keyword evidence="5" id="KW-1185">Reference proteome</keyword>
<dbReference type="STRING" id="78915.A0A4P9XPI6"/>
<feature type="binding site" evidence="3">
    <location>
        <position position="72"/>
    </location>
    <ligand>
        <name>Zn(2+)</name>
        <dbReference type="ChEBI" id="CHEBI:29105"/>
    </ligand>
</feature>
<dbReference type="SUPFAM" id="SSF57802">
    <property type="entry name" value="Rubredoxin-like"/>
    <property type="match status" value="1"/>
</dbReference>
<dbReference type="AlphaFoldDB" id="A0A4P9XPI6"/>
<dbReference type="GO" id="GO:0006123">
    <property type="term" value="P:mitochondrial electron transport, cytochrome c to oxygen"/>
    <property type="evidence" value="ECO:0007669"/>
    <property type="project" value="InterPro"/>
</dbReference>
<gene>
    <name evidence="4" type="ORF">THASP1DRAFT_2343</name>
</gene>
<evidence type="ECO:0000313" key="5">
    <source>
        <dbReference type="Proteomes" id="UP000271241"/>
    </source>
</evidence>
<dbReference type="PROSITE" id="PS51359">
    <property type="entry name" value="COX5B_2"/>
    <property type="match status" value="1"/>
</dbReference>
<feature type="non-terminal residue" evidence="4">
    <location>
        <position position="95"/>
    </location>
</feature>
<organism evidence="4 5">
    <name type="scientific">Thamnocephalis sphaerospora</name>
    <dbReference type="NCBI Taxonomy" id="78915"/>
    <lineage>
        <taxon>Eukaryota</taxon>
        <taxon>Fungi</taxon>
        <taxon>Fungi incertae sedis</taxon>
        <taxon>Zoopagomycota</taxon>
        <taxon>Zoopagomycotina</taxon>
        <taxon>Zoopagomycetes</taxon>
        <taxon>Zoopagales</taxon>
        <taxon>Sigmoideomycetaceae</taxon>
        <taxon>Thamnocephalis</taxon>
    </lineage>
</organism>
<keyword evidence="1 3" id="KW-0479">Metal-binding</keyword>
<dbReference type="Proteomes" id="UP000271241">
    <property type="component" value="Unassembled WGS sequence"/>
</dbReference>
<dbReference type="GO" id="GO:0046872">
    <property type="term" value="F:metal ion binding"/>
    <property type="evidence" value="ECO:0007669"/>
    <property type="project" value="UniProtKB-KW"/>
</dbReference>
<dbReference type="EMBL" id="KZ992657">
    <property type="protein sequence ID" value="RKP07925.1"/>
    <property type="molecule type" value="Genomic_DNA"/>
</dbReference>
<evidence type="ECO:0000256" key="2">
    <source>
        <dbReference type="ARBA" id="ARBA00022833"/>
    </source>
</evidence>
<name>A0A4P9XPI6_9FUNG</name>
<dbReference type="GO" id="GO:0045277">
    <property type="term" value="C:respiratory chain complex IV"/>
    <property type="evidence" value="ECO:0007669"/>
    <property type="project" value="InterPro"/>
</dbReference>
<feature type="binding site" evidence="3">
    <location>
        <position position="91"/>
    </location>
    <ligand>
        <name>Zn(2+)</name>
        <dbReference type="ChEBI" id="CHEBI:29105"/>
    </ligand>
</feature>
<dbReference type="PANTHER" id="PTHR10122">
    <property type="entry name" value="CYTOCHROME C OXIDASE SUBUNIT 5B, MITOCHONDRIAL"/>
    <property type="match status" value="1"/>
</dbReference>
<feature type="binding site" evidence="3">
    <location>
        <position position="64"/>
    </location>
    <ligand>
        <name>Zn(2+)</name>
        <dbReference type="ChEBI" id="CHEBI:29105"/>
    </ligand>
</feature>
<dbReference type="InterPro" id="IPR002124">
    <property type="entry name" value="Cyt_c_oxidase_su5b"/>
</dbReference>
<sequence>GPGAQPGTVPTDVDQATGLERLELLAKLEGREFFDLSPLKMDRLGTKQDPIIITSTSGERQVGCTGHGIESHETLWLNVTHKHEFDRCPECGSVF</sequence>
<accession>A0A4P9XPI6</accession>
<dbReference type="PANTHER" id="PTHR10122:SF0">
    <property type="entry name" value="CYTOCHROME C OXIDASE SUBUNIT 5B, ISOFORM A-RELATED"/>
    <property type="match status" value="1"/>
</dbReference>
<dbReference type="GO" id="GO:0005740">
    <property type="term" value="C:mitochondrial envelope"/>
    <property type="evidence" value="ECO:0007669"/>
    <property type="project" value="InterPro"/>
</dbReference>
<dbReference type="Pfam" id="PF01215">
    <property type="entry name" value="COX5B"/>
    <property type="match status" value="1"/>
</dbReference>
<evidence type="ECO:0000256" key="3">
    <source>
        <dbReference type="PIRSR" id="PIRSR602124-2"/>
    </source>
</evidence>
<protein>
    <submittedName>
        <fullName evidence="4">Cytochrome c oxidase</fullName>
    </submittedName>
</protein>
<reference evidence="5" key="1">
    <citation type="journal article" date="2018" name="Nat. Microbiol.">
        <title>Leveraging single-cell genomics to expand the fungal tree of life.</title>
        <authorList>
            <person name="Ahrendt S.R."/>
            <person name="Quandt C.A."/>
            <person name="Ciobanu D."/>
            <person name="Clum A."/>
            <person name="Salamov A."/>
            <person name="Andreopoulos B."/>
            <person name="Cheng J.F."/>
            <person name="Woyke T."/>
            <person name="Pelin A."/>
            <person name="Henrissat B."/>
            <person name="Reynolds N.K."/>
            <person name="Benny G.L."/>
            <person name="Smith M.E."/>
            <person name="James T.Y."/>
            <person name="Grigoriev I.V."/>
        </authorList>
    </citation>
    <scope>NUCLEOTIDE SEQUENCE [LARGE SCALE GENOMIC DNA]</scope>
    <source>
        <strain evidence="5">RSA 1356</strain>
    </source>
</reference>
<keyword evidence="2 3" id="KW-0862">Zinc</keyword>
<dbReference type="OrthoDB" id="10249250at2759"/>